<evidence type="ECO:0000313" key="28">
    <source>
        <dbReference type="EMBL" id="PIO25456.1"/>
    </source>
</evidence>
<dbReference type="Pfam" id="PF02758">
    <property type="entry name" value="PYRIN"/>
    <property type="match status" value="1"/>
</dbReference>
<dbReference type="Pfam" id="PF05729">
    <property type="entry name" value="NACHT"/>
    <property type="match status" value="1"/>
</dbReference>
<dbReference type="Pfam" id="PF17776">
    <property type="entry name" value="NLRC4_HD2"/>
    <property type="match status" value="1"/>
</dbReference>
<organism evidence="28 29">
    <name type="scientific">Aquarana catesbeiana</name>
    <name type="common">American bullfrog</name>
    <name type="synonym">Rana catesbeiana</name>
    <dbReference type="NCBI Taxonomy" id="8400"/>
    <lineage>
        <taxon>Eukaryota</taxon>
        <taxon>Metazoa</taxon>
        <taxon>Chordata</taxon>
        <taxon>Craniata</taxon>
        <taxon>Vertebrata</taxon>
        <taxon>Euteleostomi</taxon>
        <taxon>Amphibia</taxon>
        <taxon>Batrachia</taxon>
        <taxon>Anura</taxon>
        <taxon>Neobatrachia</taxon>
        <taxon>Ranoidea</taxon>
        <taxon>Ranidae</taxon>
        <taxon>Aquarana</taxon>
    </lineage>
</organism>
<evidence type="ECO:0000256" key="19">
    <source>
        <dbReference type="ARBA" id="ARBA00023034"/>
    </source>
</evidence>
<reference evidence="29" key="1">
    <citation type="journal article" date="2017" name="Nat. Commun.">
        <title>The North American bullfrog draft genome provides insight into hormonal regulation of long noncoding RNA.</title>
        <authorList>
            <person name="Hammond S.A."/>
            <person name="Warren R.L."/>
            <person name="Vandervalk B.P."/>
            <person name="Kucuk E."/>
            <person name="Khan H."/>
            <person name="Gibb E.A."/>
            <person name="Pandoh P."/>
            <person name="Kirk H."/>
            <person name="Zhao Y."/>
            <person name="Jones M."/>
            <person name="Mungall A.J."/>
            <person name="Coope R."/>
            <person name="Pleasance S."/>
            <person name="Moore R.A."/>
            <person name="Holt R.A."/>
            <person name="Round J.M."/>
            <person name="Ohora S."/>
            <person name="Walle B.V."/>
            <person name="Veldhoen N."/>
            <person name="Helbing C.C."/>
            <person name="Birol I."/>
        </authorList>
    </citation>
    <scope>NUCLEOTIDE SEQUENCE [LARGE SCALE GENOMIC DNA]</scope>
</reference>
<dbReference type="Pfam" id="PF14484">
    <property type="entry name" value="FISNA"/>
    <property type="match status" value="1"/>
</dbReference>
<dbReference type="SUPFAM" id="SSF52540">
    <property type="entry name" value="P-loop containing nucleoside triphosphate hydrolases"/>
    <property type="match status" value="1"/>
</dbReference>
<dbReference type="GO" id="GO:0045087">
    <property type="term" value="P:innate immune response"/>
    <property type="evidence" value="ECO:0007669"/>
    <property type="project" value="UniProtKB-KW"/>
</dbReference>
<keyword evidence="29" id="KW-1185">Reference proteome</keyword>
<evidence type="ECO:0000256" key="25">
    <source>
        <dbReference type="ARBA" id="ARBA00023288"/>
    </source>
</evidence>
<evidence type="ECO:0000256" key="1">
    <source>
        <dbReference type="ARBA" id="ARBA00004123"/>
    </source>
</evidence>
<dbReference type="InterPro" id="IPR007111">
    <property type="entry name" value="NACHT_NTPase"/>
</dbReference>
<dbReference type="InterPro" id="IPR029495">
    <property type="entry name" value="NACHT-assoc"/>
</dbReference>
<dbReference type="GO" id="GO:0016787">
    <property type="term" value="F:hydrolase activity"/>
    <property type="evidence" value="ECO:0007669"/>
    <property type="project" value="UniProtKB-KW"/>
</dbReference>
<dbReference type="SUPFAM" id="SSF47986">
    <property type="entry name" value="DEATH domain"/>
    <property type="match status" value="1"/>
</dbReference>
<proteinExistence type="predicted"/>
<dbReference type="GO" id="GO:0005576">
    <property type="term" value="C:extracellular region"/>
    <property type="evidence" value="ECO:0007669"/>
    <property type="project" value="UniProtKB-SubCell"/>
</dbReference>
<keyword evidence="18" id="KW-0805">Transcription regulation</keyword>
<evidence type="ECO:0000256" key="15">
    <source>
        <dbReference type="ARBA" id="ARBA00022840"/>
    </source>
</evidence>
<keyword evidence="17" id="KW-0391">Immunity</keyword>
<evidence type="ECO:0000256" key="24">
    <source>
        <dbReference type="ARBA" id="ARBA00023242"/>
    </source>
</evidence>
<dbReference type="OrthoDB" id="120976at2759"/>
<keyword evidence="11" id="KW-0677">Repeat</keyword>
<evidence type="ECO:0000256" key="6">
    <source>
        <dbReference type="ARBA" id="ARBA00004613"/>
    </source>
</evidence>
<feature type="domain" description="Pyrin" evidence="26">
    <location>
        <begin position="16"/>
        <end position="106"/>
    </location>
</feature>
<keyword evidence="14" id="KW-0256">Endoplasmic reticulum</keyword>
<keyword evidence="12" id="KW-0547">Nucleotide-binding</keyword>
<dbReference type="PANTHER" id="PTHR45690:SF19">
    <property type="entry name" value="NACHT, LRR AND PYD DOMAINS-CONTAINING PROTEIN 3"/>
    <property type="match status" value="1"/>
</dbReference>
<evidence type="ECO:0000256" key="12">
    <source>
        <dbReference type="ARBA" id="ARBA00022741"/>
    </source>
</evidence>
<evidence type="ECO:0000256" key="9">
    <source>
        <dbReference type="ARBA" id="ARBA00022553"/>
    </source>
</evidence>
<feature type="domain" description="NACHT" evidence="27">
    <location>
        <begin position="209"/>
        <end position="529"/>
    </location>
</feature>
<keyword evidence="15" id="KW-0067">ATP-binding</keyword>
<dbReference type="GO" id="GO:0005783">
    <property type="term" value="C:endoplasmic reticulum"/>
    <property type="evidence" value="ECO:0007669"/>
    <property type="project" value="UniProtKB-SubCell"/>
</dbReference>
<dbReference type="InterPro" id="IPR041267">
    <property type="entry name" value="NLRP_HD2"/>
</dbReference>
<evidence type="ECO:0000256" key="14">
    <source>
        <dbReference type="ARBA" id="ARBA00022824"/>
    </source>
</evidence>
<dbReference type="GO" id="GO:0061702">
    <property type="term" value="C:canonical inflammasome complex"/>
    <property type="evidence" value="ECO:0007669"/>
    <property type="project" value="UniProtKB-SubCell"/>
</dbReference>
<dbReference type="GO" id="GO:0006954">
    <property type="term" value="P:inflammatory response"/>
    <property type="evidence" value="ECO:0007669"/>
    <property type="project" value="UniProtKB-KW"/>
</dbReference>
<dbReference type="InterPro" id="IPR011029">
    <property type="entry name" value="DEATH-like_dom_sf"/>
</dbReference>
<evidence type="ECO:0000256" key="7">
    <source>
        <dbReference type="ARBA" id="ARBA00022490"/>
    </source>
</evidence>
<dbReference type="InterPro" id="IPR004020">
    <property type="entry name" value="DAPIN"/>
</dbReference>
<gene>
    <name evidence="28" type="ORF">AB205_0174870</name>
</gene>
<evidence type="ECO:0000256" key="20">
    <source>
        <dbReference type="ARBA" id="ARBA00023136"/>
    </source>
</evidence>
<evidence type="ECO:0000256" key="8">
    <source>
        <dbReference type="ARBA" id="ARBA00022525"/>
    </source>
</evidence>
<evidence type="ECO:0000256" key="10">
    <source>
        <dbReference type="ARBA" id="ARBA00022588"/>
    </source>
</evidence>
<keyword evidence="22" id="KW-0804">Transcription</keyword>
<comment type="subcellular location">
    <subcellularLocation>
        <location evidence="4">Cytoplasm</location>
    </subcellularLocation>
    <subcellularLocation>
        <location evidence="3">Endomembrane system</location>
    </subcellularLocation>
    <subcellularLocation>
        <location evidence="2">Endoplasmic reticulum</location>
    </subcellularLocation>
    <subcellularLocation>
        <location evidence="5">Golgi apparatus</location>
    </subcellularLocation>
    <subcellularLocation>
        <location evidence="1">Nucleus</location>
    </subcellularLocation>
    <subcellularLocation>
        <location evidence="6">Secreted</location>
    </subcellularLocation>
</comment>
<evidence type="ECO:0000256" key="21">
    <source>
        <dbReference type="ARBA" id="ARBA00023139"/>
    </source>
</evidence>
<dbReference type="InterPro" id="IPR027417">
    <property type="entry name" value="P-loop_NTPase"/>
</dbReference>
<evidence type="ECO:0000259" key="26">
    <source>
        <dbReference type="PROSITE" id="PS50824"/>
    </source>
</evidence>
<keyword evidence="13" id="KW-0378">Hydrolase</keyword>
<evidence type="ECO:0000256" key="23">
    <source>
        <dbReference type="ARBA" id="ARBA00023198"/>
    </source>
</evidence>
<keyword evidence="20" id="KW-0472">Membrane</keyword>
<evidence type="ECO:0000313" key="29">
    <source>
        <dbReference type="Proteomes" id="UP000228934"/>
    </source>
</evidence>
<dbReference type="PROSITE" id="PS50824">
    <property type="entry name" value="DAPIN"/>
    <property type="match status" value="1"/>
</dbReference>
<dbReference type="SMART" id="SM01288">
    <property type="entry name" value="FISNA"/>
    <property type="match status" value="1"/>
</dbReference>
<keyword evidence="24" id="KW-0539">Nucleus</keyword>
<dbReference type="EMBL" id="KV948560">
    <property type="protein sequence ID" value="PIO25456.1"/>
    <property type="molecule type" value="Genomic_DNA"/>
</dbReference>
<dbReference type="AlphaFoldDB" id="A0A2G9RC42"/>
<protein>
    <recommendedName>
        <fullName evidence="30">NACHT domain-containing protein</fullName>
    </recommendedName>
</protein>
<evidence type="ECO:0000256" key="16">
    <source>
        <dbReference type="ARBA" id="ARBA00022843"/>
    </source>
</evidence>
<dbReference type="InterPro" id="IPR041075">
    <property type="entry name" value="NOD1/2_WH"/>
</dbReference>
<feature type="non-terminal residue" evidence="28">
    <location>
        <position position="1"/>
    </location>
</feature>
<keyword evidence="7" id="KW-0963">Cytoplasm</keyword>
<evidence type="ECO:0000256" key="18">
    <source>
        <dbReference type="ARBA" id="ARBA00023015"/>
    </source>
</evidence>
<dbReference type="PROSITE" id="PS50837">
    <property type="entry name" value="NACHT"/>
    <property type="match status" value="1"/>
</dbReference>
<dbReference type="Gene3D" id="3.40.50.300">
    <property type="entry name" value="P-loop containing nucleotide triphosphate hydrolases"/>
    <property type="match status" value="1"/>
</dbReference>
<keyword evidence="8" id="KW-0964">Secreted</keyword>
<evidence type="ECO:0000256" key="2">
    <source>
        <dbReference type="ARBA" id="ARBA00004240"/>
    </source>
</evidence>
<dbReference type="SMART" id="SM01289">
    <property type="entry name" value="PYRIN"/>
    <property type="match status" value="1"/>
</dbReference>
<keyword evidence="9" id="KW-0597">Phosphoprotein</keyword>
<evidence type="ECO:0000256" key="5">
    <source>
        <dbReference type="ARBA" id="ARBA00004555"/>
    </source>
</evidence>
<keyword evidence="16" id="KW-0832">Ubl conjugation</keyword>
<evidence type="ECO:0000256" key="11">
    <source>
        <dbReference type="ARBA" id="ARBA00022737"/>
    </source>
</evidence>
<dbReference type="Gene3D" id="1.10.533.10">
    <property type="entry name" value="Death Domain, Fas"/>
    <property type="match status" value="1"/>
</dbReference>
<evidence type="ECO:0000256" key="17">
    <source>
        <dbReference type="ARBA" id="ARBA00022859"/>
    </source>
</evidence>
<name>A0A2G9RC42_AQUCT</name>
<keyword evidence="25" id="KW-0449">Lipoprotein</keyword>
<evidence type="ECO:0000256" key="4">
    <source>
        <dbReference type="ARBA" id="ARBA00004496"/>
    </source>
</evidence>
<evidence type="ECO:0000256" key="3">
    <source>
        <dbReference type="ARBA" id="ARBA00004308"/>
    </source>
</evidence>
<dbReference type="PANTHER" id="PTHR45690">
    <property type="entry name" value="NACHT, LRR AND PYD DOMAINS-CONTAINING PROTEIN 12"/>
    <property type="match status" value="1"/>
</dbReference>
<keyword evidence="23" id="KW-0395">Inflammatory response</keyword>
<keyword evidence="19" id="KW-0333">Golgi apparatus</keyword>
<dbReference type="Proteomes" id="UP000228934">
    <property type="component" value="Unassembled WGS sequence"/>
</dbReference>
<dbReference type="Pfam" id="PF17779">
    <property type="entry name" value="WHD_NOD2"/>
    <property type="match status" value="1"/>
</dbReference>
<evidence type="ECO:0008006" key="30">
    <source>
        <dbReference type="Google" id="ProtNLM"/>
    </source>
</evidence>
<dbReference type="GO" id="GO:0005634">
    <property type="term" value="C:nucleus"/>
    <property type="evidence" value="ECO:0007669"/>
    <property type="project" value="UniProtKB-SubCell"/>
</dbReference>
<evidence type="ECO:0000256" key="22">
    <source>
        <dbReference type="ARBA" id="ARBA00023163"/>
    </source>
</evidence>
<dbReference type="InterPro" id="IPR050637">
    <property type="entry name" value="NLRP_innate_immun_reg"/>
</dbReference>
<accession>A0A2G9RC42</accession>
<dbReference type="GO" id="GO:0005524">
    <property type="term" value="F:ATP binding"/>
    <property type="evidence" value="ECO:0007669"/>
    <property type="project" value="UniProtKB-KW"/>
</dbReference>
<keyword evidence="21" id="KW-0564">Palmitate</keyword>
<evidence type="ECO:0000259" key="27">
    <source>
        <dbReference type="PROSITE" id="PS50837"/>
    </source>
</evidence>
<sequence length="695" mass="80125">LIVLSSGSATGVLGKLPQTPGDLIVYCLEDLKGCDFKRFRNKLSDFYNEDKLPIPQEKLENADWITTKELLIVTYGDEGALDITIDVLSLIGLMVPANDLQERREQNAKLKKMTHDNRSDFRKEYRKSAKQKFQRIKHYNSRMGEAVHLQKRFTTLLMRKGPQDKKRKEHEIRGSGRIHLKIMEKGQDKYSPTTIQTLFDADENGFNPTIVVLEGPAGIGKTMTSKKIMLDWASGNLYHDKFDFVFYLNCREINTISGTISLVGLLSIACGLSSDDLMSILKDPGSQRKLLTIVDGFDQLRWTLEEESEVCLDISMETHKEIILRRLLSKQVLPQSSLIITTRSLAMKKLNTFIHDSRNVEIQGFTSEDREEYVHKFFGKKEDADKVISIIKENEVLYTMCAVPVTCWVVCTAMKQKIRKDLSSIQCITMTSIYLLYLEVLLTHHSKEQSVHRKQTCLKKLCALANQGVLNKQILFEEKDLERHGLSLSEVESVFLNENIFRREVRTHTRYSFIHLSVQEFLAALYYVLDDGFGFMKGAFLPEICKGKSFNYFRSGFIHLALAVQFLFGLLHEKSVKTFSESTGINISLRARPAMIKWAEKDIKQTFYIPTISCLYETQDEDFIRRVMSRCSSLELHGSRTTHFWKNRNYCKQLRYCLKTLKRENVQSLKVHKLTVSPECQKILSPLLHRSQKVK</sequence>
<evidence type="ECO:0000256" key="13">
    <source>
        <dbReference type="ARBA" id="ARBA00022801"/>
    </source>
</evidence>
<keyword evidence="10" id="KW-0399">Innate immunity</keyword>